<keyword evidence="13" id="KW-1185">Reference proteome</keyword>
<dbReference type="InterPro" id="IPR051061">
    <property type="entry name" value="Zinc_finger_trans_reg"/>
</dbReference>
<evidence type="ECO:0000256" key="4">
    <source>
        <dbReference type="ARBA" id="ARBA00022771"/>
    </source>
</evidence>
<dbReference type="InParanoid" id="A0A165PFL3"/>
<dbReference type="InterPro" id="IPR036236">
    <property type="entry name" value="Znf_C2H2_sf"/>
</dbReference>
<proteinExistence type="predicted"/>
<evidence type="ECO:0000313" key="13">
    <source>
        <dbReference type="Proteomes" id="UP000077266"/>
    </source>
</evidence>
<keyword evidence="3" id="KW-0677">Repeat</keyword>
<keyword evidence="2" id="KW-0479">Metal-binding</keyword>
<dbReference type="GO" id="GO:0005634">
    <property type="term" value="C:nucleus"/>
    <property type="evidence" value="ECO:0007669"/>
    <property type="project" value="UniProtKB-SubCell"/>
</dbReference>
<evidence type="ECO:0000313" key="12">
    <source>
        <dbReference type="EMBL" id="KZW02111.1"/>
    </source>
</evidence>
<feature type="compositionally biased region" description="Polar residues" evidence="10">
    <location>
        <begin position="292"/>
        <end position="305"/>
    </location>
</feature>
<evidence type="ECO:0000256" key="7">
    <source>
        <dbReference type="ARBA" id="ARBA00023163"/>
    </source>
</evidence>
<dbReference type="FunFam" id="3.30.160.60:FF:000100">
    <property type="entry name" value="Zinc finger 45-like"/>
    <property type="match status" value="1"/>
</dbReference>
<dbReference type="PROSITE" id="PS50157">
    <property type="entry name" value="ZINC_FINGER_C2H2_2"/>
    <property type="match status" value="2"/>
</dbReference>
<sequence>MSSSSQQQQQQQKPPALDWLSFPAPAVVDAPHPDLFDFELDNSLSAFDQAQVQLLTLDYNDSFAFTNYRSETPQGPPSVITASSESAYETLSSYSESLNNYSNSSPGYNGVEPQHPVDLNIDFGQFNPNHINDLNISNLALMDHPRDASVYSGLHGHFDRSAQEYDASYNISATRSTYSNHSGYVPAPGSSTMAPSHMLNPGAHAANSESPKSSSDGGHAVGGDGDPRKKYPCPNCTRSFARAYNLKTHLATHDPHRLKPYVCPHRSCGRSFSRKHDLGRHLVSIHRDETGSQYSVASGHSGTSGRTEESSIRGVGINADNAVRQWCSDCGRGWVGHQRPCACNDVK</sequence>
<dbReference type="AlphaFoldDB" id="A0A165PFL3"/>
<dbReference type="PROSITE" id="PS00028">
    <property type="entry name" value="ZINC_FINGER_C2H2_1"/>
    <property type="match status" value="2"/>
</dbReference>
<reference evidence="12 13" key="1">
    <citation type="journal article" date="2016" name="Mol. Biol. Evol.">
        <title>Comparative Genomics of Early-Diverging Mushroom-Forming Fungi Provides Insights into the Origins of Lignocellulose Decay Capabilities.</title>
        <authorList>
            <person name="Nagy L.G."/>
            <person name="Riley R."/>
            <person name="Tritt A."/>
            <person name="Adam C."/>
            <person name="Daum C."/>
            <person name="Floudas D."/>
            <person name="Sun H."/>
            <person name="Yadav J.S."/>
            <person name="Pangilinan J."/>
            <person name="Larsson K.H."/>
            <person name="Matsuura K."/>
            <person name="Barry K."/>
            <person name="Labutti K."/>
            <person name="Kuo R."/>
            <person name="Ohm R.A."/>
            <person name="Bhattacharya S.S."/>
            <person name="Shirouzu T."/>
            <person name="Yoshinaga Y."/>
            <person name="Martin F.M."/>
            <person name="Grigoriev I.V."/>
            <person name="Hibbett D.S."/>
        </authorList>
    </citation>
    <scope>NUCLEOTIDE SEQUENCE [LARGE SCALE GENOMIC DNA]</scope>
    <source>
        <strain evidence="12 13">HHB12029</strain>
    </source>
</reference>
<dbReference type="PANTHER" id="PTHR46179:SF13">
    <property type="entry name" value="C2H2-TYPE DOMAIN-CONTAINING PROTEIN"/>
    <property type="match status" value="1"/>
</dbReference>
<dbReference type="GO" id="GO:0006357">
    <property type="term" value="P:regulation of transcription by RNA polymerase II"/>
    <property type="evidence" value="ECO:0007669"/>
    <property type="project" value="TreeGrafter"/>
</dbReference>
<evidence type="ECO:0000256" key="5">
    <source>
        <dbReference type="ARBA" id="ARBA00022833"/>
    </source>
</evidence>
<organism evidence="12 13">
    <name type="scientific">Exidia glandulosa HHB12029</name>
    <dbReference type="NCBI Taxonomy" id="1314781"/>
    <lineage>
        <taxon>Eukaryota</taxon>
        <taxon>Fungi</taxon>
        <taxon>Dikarya</taxon>
        <taxon>Basidiomycota</taxon>
        <taxon>Agaricomycotina</taxon>
        <taxon>Agaricomycetes</taxon>
        <taxon>Auriculariales</taxon>
        <taxon>Exidiaceae</taxon>
        <taxon>Exidia</taxon>
    </lineage>
</organism>
<feature type="domain" description="C2H2-type" evidence="11">
    <location>
        <begin position="261"/>
        <end position="291"/>
    </location>
</feature>
<dbReference type="STRING" id="1314781.A0A165PFL3"/>
<feature type="region of interest" description="Disordered" evidence="10">
    <location>
        <begin position="188"/>
        <end position="232"/>
    </location>
</feature>
<dbReference type="GO" id="GO:0008270">
    <property type="term" value="F:zinc ion binding"/>
    <property type="evidence" value="ECO:0007669"/>
    <property type="project" value="UniProtKB-KW"/>
</dbReference>
<dbReference type="PANTHER" id="PTHR46179">
    <property type="entry name" value="ZINC FINGER PROTEIN"/>
    <property type="match status" value="1"/>
</dbReference>
<feature type="compositionally biased region" description="Low complexity" evidence="10">
    <location>
        <begin position="1"/>
        <end position="12"/>
    </location>
</feature>
<dbReference type="EMBL" id="KV425890">
    <property type="protein sequence ID" value="KZW02111.1"/>
    <property type="molecule type" value="Genomic_DNA"/>
</dbReference>
<evidence type="ECO:0000256" key="10">
    <source>
        <dbReference type="SAM" id="MobiDB-lite"/>
    </source>
</evidence>
<dbReference type="SMART" id="SM00355">
    <property type="entry name" value="ZnF_C2H2"/>
    <property type="match status" value="2"/>
</dbReference>
<keyword evidence="5" id="KW-0862">Zinc</keyword>
<evidence type="ECO:0000256" key="2">
    <source>
        <dbReference type="ARBA" id="ARBA00022723"/>
    </source>
</evidence>
<evidence type="ECO:0000259" key="11">
    <source>
        <dbReference type="PROSITE" id="PS50157"/>
    </source>
</evidence>
<evidence type="ECO:0000256" key="6">
    <source>
        <dbReference type="ARBA" id="ARBA00023015"/>
    </source>
</evidence>
<dbReference type="Gene3D" id="3.30.160.60">
    <property type="entry name" value="Classic Zinc Finger"/>
    <property type="match status" value="2"/>
</dbReference>
<feature type="region of interest" description="Disordered" evidence="10">
    <location>
        <begin position="1"/>
        <end position="20"/>
    </location>
</feature>
<feature type="compositionally biased region" description="Polar residues" evidence="10">
    <location>
        <begin position="207"/>
        <end position="216"/>
    </location>
</feature>
<evidence type="ECO:0000256" key="8">
    <source>
        <dbReference type="ARBA" id="ARBA00023242"/>
    </source>
</evidence>
<dbReference type="SUPFAM" id="SSF57667">
    <property type="entry name" value="beta-beta-alpha zinc fingers"/>
    <property type="match status" value="1"/>
</dbReference>
<dbReference type="InterPro" id="IPR013087">
    <property type="entry name" value="Znf_C2H2_type"/>
</dbReference>
<keyword evidence="8" id="KW-0539">Nucleus</keyword>
<dbReference type="Proteomes" id="UP000077266">
    <property type="component" value="Unassembled WGS sequence"/>
</dbReference>
<evidence type="ECO:0000256" key="1">
    <source>
        <dbReference type="ARBA" id="ARBA00004123"/>
    </source>
</evidence>
<evidence type="ECO:0000256" key="9">
    <source>
        <dbReference type="PROSITE-ProRule" id="PRU00042"/>
    </source>
</evidence>
<keyword evidence="4 9" id="KW-0863">Zinc-finger</keyword>
<gene>
    <name evidence="12" type="ORF">EXIGLDRAFT_829659</name>
</gene>
<name>A0A165PFL3_EXIGL</name>
<dbReference type="Pfam" id="PF00096">
    <property type="entry name" value="zf-C2H2"/>
    <property type="match status" value="2"/>
</dbReference>
<evidence type="ECO:0000256" key="3">
    <source>
        <dbReference type="ARBA" id="ARBA00022737"/>
    </source>
</evidence>
<comment type="subcellular location">
    <subcellularLocation>
        <location evidence="1">Nucleus</location>
    </subcellularLocation>
</comment>
<feature type="domain" description="C2H2-type" evidence="11">
    <location>
        <begin position="231"/>
        <end position="258"/>
    </location>
</feature>
<keyword evidence="7" id="KW-0804">Transcription</keyword>
<protein>
    <recommendedName>
        <fullName evidence="11">C2H2-type domain-containing protein</fullName>
    </recommendedName>
</protein>
<dbReference type="OrthoDB" id="8117402at2759"/>
<accession>A0A165PFL3</accession>
<keyword evidence="6" id="KW-0805">Transcription regulation</keyword>
<feature type="region of interest" description="Disordered" evidence="10">
    <location>
        <begin position="292"/>
        <end position="311"/>
    </location>
</feature>